<dbReference type="Proteomes" id="UP000324222">
    <property type="component" value="Unassembled WGS sequence"/>
</dbReference>
<evidence type="ECO:0000313" key="1">
    <source>
        <dbReference type="EMBL" id="MPC42999.1"/>
    </source>
</evidence>
<reference evidence="1 2" key="1">
    <citation type="submission" date="2019-05" db="EMBL/GenBank/DDBJ databases">
        <title>Another draft genome of Portunus trituberculatus and its Hox gene families provides insights of decapod evolution.</title>
        <authorList>
            <person name="Jeong J.-H."/>
            <person name="Song I."/>
            <person name="Kim S."/>
            <person name="Choi T."/>
            <person name="Kim D."/>
            <person name="Ryu S."/>
            <person name="Kim W."/>
        </authorList>
    </citation>
    <scope>NUCLEOTIDE SEQUENCE [LARGE SCALE GENOMIC DNA]</scope>
    <source>
        <tissue evidence="1">Muscle</tissue>
    </source>
</reference>
<organism evidence="1 2">
    <name type="scientific">Portunus trituberculatus</name>
    <name type="common">Swimming crab</name>
    <name type="synonym">Neptunus trituberculatus</name>
    <dbReference type="NCBI Taxonomy" id="210409"/>
    <lineage>
        <taxon>Eukaryota</taxon>
        <taxon>Metazoa</taxon>
        <taxon>Ecdysozoa</taxon>
        <taxon>Arthropoda</taxon>
        <taxon>Crustacea</taxon>
        <taxon>Multicrustacea</taxon>
        <taxon>Malacostraca</taxon>
        <taxon>Eumalacostraca</taxon>
        <taxon>Eucarida</taxon>
        <taxon>Decapoda</taxon>
        <taxon>Pleocyemata</taxon>
        <taxon>Brachyura</taxon>
        <taxon>Eubrachyura</taxon>
        <taxon>Portunoidea</taxon>
        <taxon>Portunidae</taxon>
        <taxon>Portuninae</taxon>
        <taxon>Portunus</taxon>
    </lineage>
</organism>
<dbReference type="EMBL" id="VSRR010005646">
    <property type="protein sequence ID" value="MPC42999.1"/>
    <property type="molecule type" value="Genomic_DNA"/>
</dbReference>
<dbReference type="AlphaFoldDB" id="A0A5B7FCL5"/>
<proteinExistence type="predicted"/>
<protein>
    <submittedName>
        <fullName evidence="1">Uncharacterized protein</fullName>
    </submittedName>
</protein>
<sequence length="126" mass="13902">MSVRGYEVWQKPAPVKSSSQGCTQRGRVVYTLTNTTTHHTTPTAATSEMRSLMEPLKGEKRRKNQQESLPLYLQDLAVRTTTQVVSLDHPAFAMMCIMGTFMALALDAAADRTLPAECLAVSMPDK</sequence>
<keyword evidence="2" id="KW-1185">Reference proteome</keyword>
<gene>
    <name evidence="1" type="ORF">E2C01_036634</name>
</gene>
<evidence type="ECO:0000313" key="2">
    <source>
        <dbReference type="Proteomes" id="UP000324222"/>
    </source>
</evidence>
<accession>A0A5B7FCL5</accession>
<name>A0A5B7FCL5_PORTR</name>
<comment type="caution">
    <text evidence="1">The sequence shown here is derived from an EMBL/GenBank/DDBJ whole genome shotgun (WGS) entry which is preliminary data.</text>
</comment>